<dbReference type="Gene3D" id="1.20.1250.20">
    <property type="entry name" value="MFS general substrate transporter like domains"/>
    <property type="match status" value="1"/>
</dbReference>
<dbReference type="AlphaFoldDB" id="A0A7S4B9C8"/>
<reference evidence="2" key="1">
    <citation type="submission" date="2021-01" db="EMBL/GenBank/DDBJ databases">
        <authorList>
            <person name="Corre E."/>
            <person name="Pelletier E."/>
            <person name="Niang G."/>
            <person name="Scheremetjew M."/>
            <person name="Finn R."/>
            <person name="Kale V."/>
            <person name="Holt S."/>
            <person name="Cochrane G."/>
            <person name="Meng A."/>
            <person name="Brown T."/>
            <person name="Cohen L."/>
        </authorList>
    </citation>
    <scope>NUCLEOTIDE SEQUENCE</scope>
    <source>
        <strain evidence="2">CCMP645</strain>
    </source>
</reference>
<evidence type="ECO:0008006" key="3">
    <source>
        <dbReference type="Google" id="ProtNLM"/>
    </source>
</evidence>
<proteinExistence type="predicted"/>
<evidence type="ECO:0000313" key="2">
    <source>
        <dbReference type="EMBL" id="CAE0757770.1"/>
    </source>
</evidence>
<gene>
    <name evidence="2" type="ORF">PCAR00345_LOCUS10364</name>
</gene>
<keyword evidence="1" id="KW-1133">Transmembrane helix</keyword>
<name>A0A7S4B9C8_CHRCT</name>
<keyword evidence="1" id="KW-0812">Transmembrane</keyword>
<dbReference type="EMBL" id="HBIZ01016687">
    <property type="protein sequence ID" value="CAE0757770.1"/>
    <property type="molecule type" value="Transcribed_RNA"/>
</dbReference>
<protein>
    <recommendedName>
        <fullName evidence="3">Major facilitator superfamily (MFS) profile domain-containing protein</fullName>
    </recommendedName>
</protein>
<feature type="transmembrane region" description="Helical" evidence="1">
    <location>
        <begin position="142"/>
        <end position="162"/>
    </location>
</feature>
<dbReference type="SUPFAM" id="SSF103473">
    <property type="entry name" value="MFS general substrate transporter"/>
    <property type="match status" value="1"/>
</dbReference>
<sequence>MSALFFSLHVQAQFAVSNAVLVAAAGSLSTIGGGALADALTRRGRQPDRALLVPLCGSMLAVPLWLGVLQARSFSMSMACLLGAYLAAECWWGATMSSLQVALPPSVWGTVQGVVNAVQIVGNGSPLLIGTLARAQVGSLRTLLSFVIPSAHAVCVALFFCAKRSLKADAKAARS</sequence>
<keyword evidence="1" id="KW-0472">Membrane</keyword>
<evidence type="ECO:0000256" key="1">
    <source>
        <dbReference type="SAM" id="Phobius"/>
    </source>
</evidence>
<organism evidence="2">
    <name type="scientific">Chrysotila carterae</name>
    <name type="common">Marine alga</name>
    <name type="synonym">Syracosphaera carterae</name>
    <dbReference type="NCBI Taxonomy" id="13221"/>
    <lineage>
        <taxon>Eukaryota</taxon>
        <taxon>Haptista</taxon>
        <taxon>Haptophyta</taxon>
        <taxon>Prymnesiophyceae</taxon>
        <taxon>Isochrysidales</taxon>
        <taxon>Isochrysidaceae</taxon>
        <taxon>Chrysotila</taxon>
    </lineage>
</organism>
<feature type="transmembrane region" description="Helical" evidence="1">
    <location>
        <begin position="12"/>
        <end position="37"/>
    </location>
</feature>
<dbReference type="InterPro" id="IPR036259">
    <property type="entry name" value="MFS_trans_sf"/>
</dbReference>
<feature type="transmembrane region" description="Helical" evidence="1">
    <location>
        <begin position="49"/>
        <end position="68"/>
    </location>
</feature>
<accession>A0A7S4B9C8</accession>